<dbReference type="GO" id="GO:0008777">
    <property type="term" value="F:acetylornithine deacetylase activity"/>
    <property type="evidence" value="ECO:0007669"/>
    <property type="project" value="TreeGrafter"/>
</dbReference>
<dbReference type="NCBIfam" id="TIGR01892">
    <property type="entry name" value="AcOrn-deacetyl"/>
    <property type="match status" value="1"/>
</dbReference>
<dbReference type="CDD" id="cd03894">
    <property type="entry name" value="M20_ArgE"/>
    <property type="match status" value="1"/>
</dbReference>
<evidence type="ECO:0000256" key="7">
    <source>
        <dbReference type="ARBA" id="ARBA00022723"/>
    </source>
</evidence>
<comment type="cofactor">
    <cofactor evidence="1">
        <name>Zn(2+)</name>
        <dbReference type="ChEBI" id="CHEBI:29105"/>
    </cofactor>
</comment>
<dbReference type="GO" id="GO:0005737">
    <property type="term" value="C:cytoplasm"/>
    <property type="evidence" value="ECO:0007669"/>
    <property type="project" value="UniProtKB-SubCell"/>
</dbReference>
<sequence length="396" mass="42245">MSSQAPALIPMLQGLIGSLSVSSITPAYDHSNRPVIDLLAGWLAAAGFRVEVLPIPGHPDKANLLGTLGRGPGGLVLSGHTDTVPFNEPLWSHDPLKLTESQGRYYGLGTADMKSFLALAIDAARGLRAADLKQPLMILATADEESAMHGARALAEAGRPLGRYAVIGEPTGLRPVRTHKGVMGEAVRLIGRSGHASDPSLGNNALVGMHEALTAILAWRDELVHSHRHPAFAVPYPTINPGHIHGGDNPNRICGDCELHLDLRVLPGMDPADLRAELARRVAEVAQRRGLTWSVEPLFRSIPPVETPADSLIVRAGEALTGHAAGAVSFGTEAPFFDRLGMETLILGPGDIAVAHQPDEFLELARIPPTLELLRGFIRRFCLDAIIPPEKANNDP</sequence>
<evidence type="ECO:0000259" key="11">
    <source>
        <dbReference type="Pfam" id="PF07687"/>
    </source>
</evidence>
<dbReference type="EMBL" id="CP020370">
    <property type="protein sequence ID" value="AUB81471.1"/>
    <property type="molecule type" value="Genomic_DNA"/>
</dbReference>
<dbReference type="OrthoDB" id="3665926at2"/>
<dbReference type="NCBIfam" id="NF003474">
    <property type="entry name" value="PRK05111.1"/>
    <property type="match status" value="1"/>
</dbReference>
<dbReference type="RefSeq" id="WP_100919243.1">
    <property type="nucleotide sequence ID" value="NZ_CP020370.1"/>
</dbReference>
<dbReference type="Gene3D" id="3.30.70.360">
    <property type="match status" value="1"/>
</dbReference>
<dbReference type="PANTHER" id="PTHR43808">
    <property type="entry name" value="ACETYLORNITHINE DEACETYLASE"/>
    <property type="match status" value="1"/>
</dbReference>
<evidence type="ECO:0000256" key="9">
    <source>
        <dbReference type="ARBA" id="ARBA00022833"/>
    </source>
</evidence>
<dbReference type="SUPFAM" id="SSF53187">
    <property type="entry name" value="Zn-dependent exopeptidases"/>
    <property type="match status" value="1"/>
</dbReference>
<dbReference type="InterPro" id="IPR010169">
    <property type="entry name" value="AcOrn-deacetyl"/>
</dbReference>
<feature type="domain" description="Peptidase M20 dimerisation" evidence="11">
    <location>
        <begin position="178"/>
        <end position="286"/>
    </location>
</feature>
<dbReference type="AlphaFoldDB" id="A0A2K8U8W0"/>
<keyword evidence="10" id="KW-0170">Cobalt</keyword>
<keyword evidence="4" id="KW-0963">Cytoplasm</keyword>
<dbReference type="Proteomes" id="UP000232638">
    <property type="component" value="Chromosome"/>
</dbReference>
<dbReference type="Pfam" id="PF07687">
    <property type="entry name" value="M20_dimer"/>
    <property type="match status" value="1"/>
</dbReference>
<keyword evidence="7" id="KW-0479">Metal-binding</keyword>
<dbReference type="GO" id="GO:0046872">
    <property type="term" value="F:metal ion binding"/>
    <property type="evidence" value="ECO:0007669"/>
    <property type="project" value="UniProtKB-KW"/>
</dbReference>
<name>A0A2K8U8W0_9GAMM</name>
<accession>A0A2K8U8W0</accession>
<evidence type="ECO:0000313" key="13">
    <source>
        <dbReference type="Proteomes" id="UP000232638"/>
    </source>
</evidence>
<keyword evidence="8" id="KW-0378">Hydrolase</keyword>
<proteinExistence type="inferred from homology"/>
<dbReference type="KEGG" id="tsy:THSYN_11245"/>
<evidence type="ECO:0000256" key="3">
    <source>
        <dbReference type="ARBA" id="ARBA00005691"/>
    </source>
</evidence>
<dbReference type="InterPro" id="IPR011650">
    <property type="entry name" value="Peptidase_M20_dimer"/>
</dbReference>
<dbReference type="InterPro" id="IPR002933">
    <property type="entry name" value="Peptidase_M20"/>
</dbReference>
<evidence type="ECO:0000256" key="5">
    <source>
        <dbReference type="ARBA" id="ARBA00022571"/>
    </source>
</evidence>
<gene>
    <name evidence="12" type="ORF">THSYN_11245</name>
</gene>
<evidence type="ECO:0000256" key="8">
    <source>
        <dbReference type="ARBA" id="ARBA00022801"/>
    </source>
</evidence>
<dbReference type="InterPro" id="IPR050072">
    <property type="entry name" value="Peptidase_M20A"/>
</dbReference>
<reference evidence="12 13" key="1">
    <citation type="submission" date="2017-03" db="EMBL/GenBank/DDBJ databases">
        <title>Complete genome sequence of Candidatus 'Thiodictyon syntrophicum' sp. nov. strain Cad16T, a photolithoautotroph purple sulfur bacterium isolated from an alpine meromictic lake.</title>
        <authorList>
            <person name="Luedin S.M."/>
            <person name="Pothier J.F."/>
            <person name="Danza F."/>
            <person name="Storelli N."/>
            <person name="Wittwer M."/>
            <person name="Tonolla M."/>
        </authorList>
    </citation>
    <scope>NUCLEOTIDE SEQUENCE [LARGE SCALE GENOMIC DNA]</scope>
    <source>
        <strain evidence="12 13">Cad16T</strain>
    </source>
</reference>
<keyword evidence="9" id="KW-0862">Zinc</keyword>
<dbReference type="Gene3D" id="3.40.630.10">
    <property type="entry name" value="Zn peptidases"/>
    <property type="match status" value="1"/>
</dbReference>
<comment type="subcellular location">
    <subcellularLocation>
        <location evidence="2">Cytoplasm</location>
    </subcellularLocation>
</comment>
<evidence type="ECO:0000313" key="12">
    <source>
        <dbReference type="EMBL" id="AUB81471.1"/>
    </source>
</evidence>
<dbReference type="InterPro" id="IPR001261">
    <property type="entry name" value="ArgE/DapE_CS"/>
</dbReference>
<dbReference type="Pfam" id="PF01546">
    <property type="entry name" value="Peptidase_M20"/>
    <property type="match status" value="1"/>
</dbReference>
<dbReference type="SUPFAM" id="SSF55031">
    <property type="entry name" value="Bacterial exopeptidase dimerisation domain"/>
    <property type="match status" value="1"/>
</dbReference>
<keyword evidence="5" id="KW-0055">Arginine biosynthesis</keyword>
<keyword evidence="13" id="KW-1185">Reference proteome</keyword>
<evidence type="ECO:0000256" key="10">
    <source>
        <dbReference type="ARBA" id="ARBA00023285"/>
    </source>
</evidence>
<comment type="similarity">
    <text evidence="3">Belongs to the peptidase M20A family. ArgE subfamily.</text>
</comment>
<dbReference type="PANTHER" id="PTHR43808:SF1">
    <property type="entry name" value="ACETYLORNITHINE DEACETYLASE"/>
    <property type="match status" value="1"/>
</dbReference>
<dbReference type="InterPro" id="IPR036264">
    <property type="entry name" value="Bact_exopeptidase_dim_dom"/>
</dbReference>
<evidence type="ECO:0000256" key="6">
    <source>
        <dbReference type="ARBA" id="ARBA00022605"/>
    </source>
</evidence>
<protein>
    <submittedName>
        <fullName evidence="12">Acetylornithine deacetylase</fullName>
    </submittedName>
</protein>
<evidence type="ECO:0000256" key="4">
    <source>
        <dbReference type="ARBA" id="ARBA00022490"/>
    </source>
</evidence>
<evidence type="ECO:0000256" key="2">
    <source>
        <dbReference type="ARBA" id="ARBA00004496"/>
    </source>
</evidence>
<dbReference type="PROSITE" id="PS00759">
    <property type="entry name" value="ARGE_DAPE_CPG2_2"/>
    <property type="match status" value="1"/>
</dbReference>
<evidence type="ECO:0000256" key="1">
    <source>
        <dbReference type="ARBA" id="ARBA00001947"/>
    </source>
</evidence>
<organism evidence="12 13">
    <name type="scientific">Candidatus Thiodictyon syntrophicum</name>
    <dbReference type="NCBI Taxonomy" id="1166950"/>
    <lineage>
        <taxon>Bacteria</taxon>
        <taxon>Pseudomonadati</taxon>
        <taxon>Pseudomonadota</taxon>
        <taxon>Gammaproteobacteria</taxon>
        <taxon>Chromatiales</taxon>
        <taxon>Chromatiaceae</taxon>
        <taxon>Thiodictyon</taxon>
    </lineage>
</organism>
<dbReference type="GO" id="GO:0006526">
    <property type="term" value="P:L-arginine biosynthetic process"/>
    <property type="evidence" value="ECO:0007669"/>
    <property type="project" value="UniProtKB-KW"/>
</dbReference>
<keyword evidence="6" id="KW-0028">Amino-acid biosynthesis</keyword>
<dbReference type="FunFam" id="3.30.70.360:FF:000003">
    <property type="entry name" value="Acetylornithine deacetylase"/>
    <property type="match status" value="1"/>
</dbReference>